<proteinExistence type="predicted"/>
<dbReference type="Gene3D" id="2.60.40.790">
    <property type="match status" value="1"/>
</dbReference>
<dbReference type="GO" id="GO:0051087">
    <property type="term" value="F:protein-folding chaperone binding"/>
    <property type="evidence" value="ECO:0007669"/>
    <property type="project" value="InterPro"/>
</dbReference>
<dbReference type="RefSeq" id="XP_025406415.1">
    <property type="nucleotide sequence ID" value="XM_025550630.1"/>
</dbReference>
<evidence type="ECO:0000313" key="5">
    <source>
        <dbReference type="RefSeq" id="XP_025406415.1"/>
    </source>
</evidence>
<gene>
    <name evidence="3" type="primary">Sugt1</name>
    <name evidence="5" type="synonym">LOC112680526</name>
    <name evidence="3" type="ORF">g.177357</name>
</gene>
<feature type="domain" description="CS" evidence="2">
    <location>
        <begin position="10"/>
        <end position="99"/>
    </location>
</feature>
<sequence>MACSVNEENKAVIKRDWYQSQTHVIINILGKHSSKEDCFITFDKDELTVQAKFATGQPYTLNLKLSKQIIPELSSYKFLSSKLEVFLAKTVAERWDVLEKAVVKTSQSSTGQGRNWDKLVRDMTKDEDDSDVNTLFKKIYSEGNDEVRKAMNKSFMESGGTVLSTNWEDVCKDKVEIKPPEGMEWKKWDE</sequence>
<evidence type="ECO:0000259" key="1">
    <source>
        <dbReference type="PROSITE" id="PS51048"/>
    </source>
</evidence>
<keyword evidence="4" id="KW-1185">Reference proteome</keyword>
<reference evidence="3" key="1">
    <citation type="submission" date="2018-04" db="EMBL/GenBank/DDBJ databases">
        <title>Transcriptome assembly of Sipha flava.</title>
        <authorList>
            <person name="Scully E.D."/>
            <person name="Geib S.M."/>
            <person name="Palmer N.A."/>
            <person name="Koch K."/>
            <person name="Bradshaw J."/>
            <person name="Heng-Moss T."/>
            <person name="Sarath G."/>
        </authorList>
    </citation>
    <scope>NUCLEOTIDE SEQUENCE</scope>
</reference>
<feature type="domain" description="SGS" evidence="1">
    <location>
        <begin position="102"/>
        <end position="190"/>
    </location>
</feature>
<evidence type="ECO:0000313" key="4">
    <source>
        <dbReference type="Proteomes" id="UP000694846"/>
    </source>
</evidence>
<dbReference type="PROSITE" id="PS51048">
    <property type="entry name" value="SGS"/>
    <property type="match status" value="1"/>
</dbReference>
<dbReference type="EMBL" id="GGMS01009384">
    <property type="protein sequence ID" value="MBY78587.1"/>
    <property type="molecule type" value="Transcribed_RNA"/>
</dbReference>
<dbReference type="InterPro" id="IPR007052">
    <property type="entry name" value="CS_dom"/>
</dbReference>
<dbReference type="InterPro" id="IPR007699">
    <property type="entry name" value="SGS_dom"/>
</dbReference>
<evidence type="ECO:0000313" key="3">
    <source>
        <dbReference type="EMBL" id="MBY78587.1"/>
    </source>
</evidence>
<organism evidence="3">
    <name type="scientific">Sipha flava</name>
    <name type="common">yellow sugarcane aphid</name>
    <dbReference type="NCBI Taxonomy" id="143950"/>
    <lineage>
        <taxon>Eukaryota</taxon>
        <taxon>Metazoa</taxon>
        <taxon>Ecdysozoa</taxon>
        <taxon>Arthropoda</taxon>
        <taxon>Hexapoda</taxon>
        <taxon>Insecta</taxon>
        <taxon>Pterygota</taxon>
        <taxon>Neoptera</taxon>
        <taxon>Paraneoptera</taxon>
        <taxon>Hemiptera</taxon>
        <taxon>Sternorrhyncha</taxon>
        <taxon>Aphidomorpha</taxon>
        <taxon>Aphidoidea</taxon>
        <taxon>Aphididae</taxon>
        <taxon>Sipha</taxon>
    </lineage>
</organism>
<accession>A0A2S2QLF7</accession>
<name>A0A2S2QLF7_9HEMI</name>
<reference evidence="5" key="2">
    <citation type="submission" date="2025-04" db="UniProtKB">
        <authorList>
            <consortium name="RefSeq"/>
        </authorList>
    </citation>
    <scope>IDENTIFICATION</scope>
    <source>
        <tissue evidence="5">Whole body</tissue>
    </source>
</reference>
<dbReference type="PANTHER" id="PTHR45862">
    <property type="entry name" value="PROTEIN SGT1 HOMOLOG"/>
    <property type="match status" value="1"/>
</dbReference>
<dbReference type="PROSITE" id="PS51203">
    <property type="entry name" value="CS"/>
    <property type="match status" value="1"/>
</dbReference>
<protein>
    <submittedName>
        <fullName evidence="5">Protein SGT1 homolog</fullName>
    </submittedName>
    <submittedName>
        <fullName evidence="3">Suppressor of G2 allele of SKP1</fullName>
    </submittedName>
</protein>
<evidence type="ECO:0000259" key="2">
    <source>
        <dbReference type="PROSITE" id="PS51203"/>
    </source>
</evidence>
<dbReference type="OrthoDB" id="1898560at2759"/>
<dbReference type="CDD" id="cd06466">
    <property type="entry name" value="p23_CS_SGT1_like"/>
    <property type="match status" value="1"/>
</dbReference>
<dbReference type="Proteomes" id="UP000694846">
    <property type="component" value="Unplaced"/>
</dbReference>
<dbReference type="Pfam" id="PF05002">
    <property type="entry name" value="SGS"/>
    <property type="match status" value="1"/>
</dbReference>
<dbReference type="Pfam" id="PF04969">
    <property type="entry name" value="CS"/>
    <property type="match status" value="1"/>
</dbReference>
<dbReference type="InterPro" id="IPR008978">
    <property type="entry name" value="HSP20-like_chaperone"/>
</dbReference>
<dbReference type="InterPro" id="IPR044563">
    <property type="entry name" value="Sgt1-like"/>
</dbReference>
<dbReference type="SUPFAM" id="SSF49764">
    <property type="entry name" value="HSP20-like chaperones"/>
    <property type="match status" value="1"/>
</dbReference>
<dbReference type="AlphaFoldDB" id="A0A2S2QLF7"/>